<reference evidence="2 3" key="1">
    <citation type="submission" date="2019-04" db="EMBL/GenBank/DDBJ databases">
        <title>Complete genome sequence of Arthrobacter sp. ZXY-2 associated with effective atrazine degradation and salt adaptation.</title>
        <authorList>
            <person name="Zhao X."/>
        </authorList>
    </citation>
    <scope>NUCLEOTIDE SEQUENCE [LARGE SCALE GENOMIC DNA]</scope>
    <source>
        <strain evidence="3">ZP60</strain>
    </source>
</reference>
<feature type="region of interest" description="Disordered" evidence="1">
    <location>
        <begin position="1"/>
        <end position="21"/>
    </location>
</feature>
<proteinExistence type="predicted"/>
<accession>A0A4D6KLG5</accession>
<evidence type="ECO:0000256" key="1">
    <source>
        <dbReference type="SAM" id="MobiDB-lite"/>
    </source>
</evidence>
<evidence type="ECO:0000313" key="3">
    <source>
        <dbReference type="Proteomes" id="UP000297053"/>
    </source>
</evidence>
<sequence>MTGDPSFAIPARPRRRYPSSGGVEYEGQTMFRLEPATDVSQTALGRLVESVLADGPYRSGAFIELPMPLWLVRDEDSADVFRVSIRDGCVRLHVLPETGSEGLRRFYDRLVAAGDCAWAVDCRSDIADGPGYEGG</sequence>
<dbReference type="GeneID" id="42179243"/>
<dbReference type="OMA" id="WAVQRHV"/>
<dbReference type="AlphaFoldDB" id="A0A4D6KLG5"/>
<reference evidence="2 3" key="2">
    <citation type="submission" date="2019-04" db="EMBL/GenBank/DDBJ databases">
        <authorList>
            <person name="Yang S."/>
            <person name="Wei W."/>
        </authorList>
    </citation>
    <scope>NUCLEOTIDE SEQUENCE [LARGE SCALE GENOMIC DNA]</scope>
    <source>
        <strain evidence="3">ZP60</strain>
    </source>
</reference>
<dbReference type="KEGG" id="halz:E5139_09865"/>
<evidence type="ECO:0000313" key="2">
    <source>
        <dbReference type="EMBL" id="QCD65926.1"/>
    </source>
</evidence>
<organism evidence="2 3">
    <name type="scientific">Halomicrobium mukohataei</name>
    <dbReference type="NCBI Taxonomy" id="57705"/>
    <lineage>
        <taxon>Archaea</taxon>
        <taxon>Methanobacteriati</taxon>
        <taxon>Methanobacteriota</taxon>
        <taxon>Stenosarchaea group</taxon>
        <taxon>Halobacteria</taxon>
        <taxon>Halobacteriales</taxon>
        <taxon>Haloarculaceae</taxon>
        <taxon>Halomicrobium</taxon>
    </lineage>
</organism>
<dbReference type="EMBL" id="CP039375">
    <property type="protein sequence ID" value="QCD65926.1"/>
    <property type="molecule type" value="Genomic_DNA"/>
</dbReference>
<name>A0A4D6KLG5_9EURY</name>
<protein>
    <submittedName>
        <fullName evidence="2">Uncharacterized protein</fullName>
    </submittedName>
</protein>
<dbReference type="Proteomes" id="UP000297053">
    <property type="component" value="Chromosome"/>
</dbReference>
<gene>
    <name evidence="2" type="ORF">E5139_09865</name>
</gene>
<dbReference type="RefSeq" id="WP_015762308.1">
    <property type="nucleotide sequence ID" value="NZ_CP039375.1"/>
</dbReference>